<organism evidence="2 3">
    <name type="scientific">Coleophoma cylindrospora</name>
    <dbReference type="NCBI Taxonomy" id="1849047"/>
    <lineage>
        <taxon>Eukaryota</taxon>
        <taxon>Fungi</taxon>
        <taxon>Dikarya</taxon>
        <taxon>Ascomycota</taxon>
        <taxon>Pezizomycotina</taxon>
        <taxon>Leotiomycetes</taxon>
        <taxon>Helotiales</taxon>
        <taxon>Dermateaceae</taxon>
        <taxon>Coleophoma</taxon>
    </lineage>
</organism>
<protein>
    <submittedName>
        <fullName evidence="2">Uncharacterized protein</fullName>
    </submittedName>
</protein>
<dbReference type="PANTHER" id="PTHR39599:SF1">
    <property type="entry name" value="GPI-ANCHORED PROTEIN (EUROFUNG)"/>
    <property type="match status" value="1"/>
</dbReference>
<proteinExistence type="predicted"/>
<feature type="chain" id="PRO_5017831958" evidence="1">
    <location>
        <begin position="20"/>
        <end position="261"/>
    </location>
</feature>
<dbReference type="PANTHER" id="PTHR39599">
    <property type="entry name" value="GPI-ANCHORED PROTEIN (EUROFUNG)-RELATED-RELATED"/>
    <property type="match status" value="1"/>
</dbReference>
<dbReference type="Proteomes" id="UP000256645">
    <property type="component" value="Unassembled WGS sequence"/>
</dbReference>
<name>A0A3D8QWU7_9HELO</name>
<dbReference type="EMBL" id="PDLM01000011">
    <property type="protein sequence ID" value="RDW66229.1"/>
    <property type="molecule type" value="Genomic_DNA"/>
</dbReference>
<evidence type="ECO:0000313" key="3">
    <source>
        <dbReference type="Proteomes" id="UP000256645"/>
    </source>
</evidence>
<evidence type="ECO:0000256" key="1">
    <source>
        <dbReference type="SAM" id="SignalP"/>
    </source>
</evidence>
<feature type="signal peptide" evidence="1">
    <location>
        <begin position="1"/>
        <end position="19"/>
    </location>
</feature>
<dbReference type="OrthoDB" id="5410926at2759"/>
<keyword evidence="3" id="KW-1185">Reference proteome</keyword>
<comment type="caution">
    <text evidence="2">The sequence shown here is derived from an EMBL/GenBank/DDBJ whole genome shotgun (WGS) entry which is preliminary data.</text>
</comment>
<evidence type="ECO:0000313" key="2">
    <source>
        <dbReference type="EMBL" id="RDW66229.1"/>
    </source>
</evidence>
<sequence length="261" mass="25917">MRPSLSLLALSILSPTTRAFSTPSRFEPFVPSSAEALLVGNDTIVPADHELLKRAGSCAANYNSCSSFAAIYSGACCSKTAVCTTDRNANVACCATGATCTGTIASQRPATTVSATATAKYVSNAYFPFPVIPTTYTAAADCTAAYSACQSNYALCTVDLTGGGYGVTVSAIGGGITVAPTATNLGYASATSICSSLSQAACMGLQTSLCAQYGGGTGTTTTAANTVFVVGSSNQAPRPTMGCMAAMGAVGVGLGIAGQLV</sequence>
<reference evidence="2 3" key="1">
    <citation type="journal article" date="2018" name="IMA Fungus">
        <title>IMA Genome-F 9: Draft genome sequence of Annulohypoxylon stygium, Aspergillus mulundensis, Berkeleyomyces basicola (syn. Thielaviopsis basicola), Ceratocystis smalleyi, two Cercospora beticola strains, Coleophoma cylindrospora, Fusarium fracticaudum, Phialophora cf. hyalina, and Morchella septimelata.</title>
        <authorList>
            <person name="Wingfield B.D."/>
            <person name="Bills G.F."/>
            <person name="Dong Y."/>
            <person name="Huang W."/>
            <person name="Nel W.J."/>
            <person name="Swalarsk-Parry B.S."/>
            <person name="Vaghefi N."/>
            <person name="Wilken P.M."/>
            <person name="An Z."/>
            <person name="de Beer Z.W."/>
            <person name="De Vos L."/>
            <person name="Chen L."/>
            <person name="Duong T.A."/>
            <person name="Gao Y."/>
            <person name="Hammerbacher A."/>
            <person name="Kikkert J.R."/>
            <person name="Li Y."/>
            <person name="Li H."/>
            <person name="Li K."/>
            <person name="Li Q."/>
            <person name="Liu X."/>
            <person name="Ma X."/>
            <person name="Naidoo K."/>
            <person name="Pethybridge S.J."/>
            <person name="Sun J."/>
            <person name="Steenkamp E.T."/>
            <person name="van der Nest M.A."/>
            <person name="van Wyk S."/>
            <person name="Wingfield M.J."/>
            <person name="Xiong C."/>
            <person name="Yue Q."/>
            <person name="Zhang X."/>
        </authorList>
    </citation>
    <scope>NUCLEOTIDE SEQUENCE [LARGE SCALE GENOMIC DNA]</scope>
    <source>
        <strain evidence="2 3">BP6252</strain>
    </source>
</reference>
<accession>A0A3D8QWU7</accession>
<gene>
    <name evidence="2" type="ORF">BP6252_09864</name>
</gene>
<keyword evidence="1" id="KW-0732">Signal</keyword>
<dbReference type="AlphaFoldDB" id="A0A3D8QWU7"/>